<organism evidence="2 3">
    <name type="scientific">Nocardioides dubius</name>
    <dbReference type="NCBI Taxonomy" id="317019"/>
    <lineage>
        <taxon>Bacteria</taxon>
        <taxon>Bacillati</taxon>
        <taxon>Actinomycetota</taxon>
        <taxon>Actinomycetes</taxon>
        <taxon>Propionibacteriales</taxon>
        <taxon>Nocardioidaceae</taxon>
        <taxon>Nocardioides</taxon>
    </lineage>
</organism>
<name>A0ABN1TUL1_9ACTN</name>
<protein>
    <recommendedName>
        <fullName evidence="4">IPT/TIG domain-containing protein</fullName>
    </recommendedName>
</protein>
<keyword evidence="1" id="KW-0732">Signal</keyword>
<gene>
    <name evidence="2" type="ORF">GCM10009668_23170</name>
</gene>
<dbReference type="Gene3D" id="2.60.40.2700">
    <property type="match status" value="1"/>
</dbReference>
<dbReference type="EMBL" id="BAAALG010000009">
    <property type="protein sequence ID" value="GAA1103645.1"/>
    <property type="molecule type" value="Genomic_DNA"/>
</dbReference>
<evidence type="ECO:0000313" key="3">
    <source>
        <dbReference type="Proteomes" id="UP001501581"/>
    </source>
</evidence>
<evidence type="ECO:0000256" key="1">
    <source>
        <dbReference type="SAM" id="SignalP"/>
    </source>
</evidence>
<feature type="chain" id="PRO_5046890271" description="IPT/TIG domain-containing protein" evidence="1">
    <location>
        <begin position="19"/>
        <end position="589"/>
    </location>
</feature>
<evidence type="ECO:0000313" key="2">
    <source>
        <dbReference type="EMBL" id="GAA1103645.1"/>
    </source>
</evidence>
<evidence type="ECO:0008006" key="4">
    <source>
        <dbReference type="Google" id="ProtNLM"/>
    </source>
</evidence>
<comment type="caution">
    <text evidence="2">The sequence shown here is derived from an EMBL/GenBank/DDBJ whole genome shotgun (WGS) entry which is preliminary data.</text>
</comment>
<accession>A0ABN1TUL1</accession>
<sequence>MRAVLGAVLAGATLIATAAPSVADPPPGGDTNPPNIHLDLPPSPWQGWYPGPVTVTLSANDGAGVEYFSYRLTGAQSGGEEAETGPFVVTIDQPGQTTIELEARDVNGNVATRRYGVGLDLADPQLTVGGTLVPGAVLNRGDLRYLDYGCADAGTGLSSCAATLDGRPYSSGAAVDTSNTGTHTIGLTAVDRVGRTTQRTITYQVRVRPLTVISPPRLVGDPTQARVGVPLTATGAVFEPTPGYFIYHWYVDGVKVSDGDTFTPREQDRGKSVSVSAFGSLAGPDYDQTETAQVGHLVVQQGQLRMSRAPGIDGAPTAVYAGEELRATPATFLPPAAAVVYRWYADDQQVGVGTSYIPGPGDVGRRISLTATGTHPDFLELTTERTPAVPVLANQFDLVAPPQVTGQVRVGQLLTITGAEVVPTAQNVQNLWKIGSQTVETDAPRLTLTSAHAGLRLSCMQVFTKPGFDELRTPCTFPGGATEVAVPVVTQPEPNPDPQPGWRLLGRATISGKPVTGRTLRAVPPRTSKPASRWRYQWLRNGRVIRGATAASYRVRRADRGDRIAVRVKAFAPKLPVLTTISKARRVRR</sequence>
<proteinExistence type="predicted"/>
<dbReference type="Proteomes" id="UP001501581">
    <property type="component" value="Unassembled WGS sequence"/>
</dbReference>
<feature type="signal peptide" evidence="1">
    <location>
        <begin position="1"/>
        <end position="18"/>
    </location>
</feature>
<dbReference type="RefSeq" id="WP_343994524.1">
    <property type="nucleotide sequence ID" value="NZ_BAAALG010000009.1"/>
</dbReference>
<reference evidence="2 3" key="1">
    <citation type="journal article" date="2019" name="Int. J. Syst. Evol. Microbiol.">
        <title>The Global Catalogue of Microorganisms (GCM) 10K type strain sequencing project: providing services to taxonomists for standard genome sequencing and annotation.</title>
        <authorList>
            <consortium name="The Broad Institute Genomics Platform"/>
            <consortium name="The Broad Institute Genome Sequencing Center for Infectious Disease"/>
            <person name="Wu L."/>
            <person name="Ma J."/>
        </authorList>
    </citation>
    <scope>NUCLEOTIDE SEQUENCE [LARGE SCALE GENOMIC DNA]</scope>
    <source>
        <strain evidence="2 3">JCM 13008</strain>
    </source>
</reference>
<keyword evidence="3" id="KW-1185">Reference proteome</keyword>